<dbReference type="UniPathway" id="UPA00148">
    <property type="reaction ID" value="UER00236"/>
</dbReference>
<evidence type="ECO:0000256" key="4">
    <source>
        <dbReference type="ARBA" id="ARBA00003889"/>
    </source>
</evidence>
<evidence type="ECO:0000256" key="13">
    <source>
        <dbReference type="ARBA" id="ARBA00023134"/>
    </source>
</evidence>
<evidence type="ECO:0000256" key="16">
    <source>
        <dbReference type="PIRSR" id="PIRSR006135-2"/>
    </source>
</evidence>
<keyword evidence="12 14" id="KW-0067">ATP-binding</keyword>
<evidence type="ECO:0000256" key="6">
    <source>
        <dbReference type="ARBA" id="ARBA00005159"/>
    </source>
</evidence>
<evidence type="ECO:0000256" key="11">
    <source>
        <dbReference type="ARBA" id="ARBA00022777"/>
    </source>
</evidence>
<proteinExistence type="inferred from homology"/>
<dbReference type="Proteomes" id="UP000433101">
    <property type="component" value="Unassembled WGS sequence"/>
</dbReference>
<comment type="pathway">
    <text evidence="6 14">Cofactor biosynthesis; adenosylcobalamin biosynthesis; adenosylcobalamin from cob(II)yrinate a,c-diamide: step 5/7.</text>
</comment>
<comment type="similarity">
    <text evidence="7 14">Belongs to the CobU/CobP family.</text>
</comment>
<dbReference type="GO" id="GO:0005524">
    <property type="term" value="F:ATP binding"/>
    <property type="evidence" value="ECO:0007669"/>
    <property type="project" value="UniProtKB-UniRule"/>
</dbReference>
<evidence type="ECO:0000313" key="18">
    <source>
        <dbReference type="Proteomes" id="UP000433101"/>
    </source>
</evidence>
<feature type="active site" description="GMP-histidine intermediate" evidence="15">
    <location>
        <position position="54"/>
    </location>
</feature>
<dbReference type="NCBIfam" id="NF004469">
    <property type="entry name" value="PRK05800.1"/>
    <property type="match status" value="1"/>
</dbReference>
<evidence type="ECO:0000256" key="14">
    <source>
        <dbReference type="PIRNR" id="PIRNR006135"/>
    </source>
</evidence>
<comment type="catalytic activity">
    <reaction evidence="1 14">
        <text>adenosylcob(III)inamide + ATP = adenosylcob(III)inamide phosphate + ADP + H(+)</text>
        <dbReference type="Rhea" id="RHEA:15769"/>
        <dbReference type="ChEBI" id="CHEBI:2480"/>
        <dbReference type="ChEBI" id="CHEBI:15378"/>
        <dbReference type="ChEBI" id="CHEBI:30616"/>
        <dbReference type="ChEBI" id="CHEBI:58502"/>
        <dbReference type="ChEBI" id="CHEBI:456216"/>
        <dbReference type="EC" id="2.7.1.156"/>
    </reaction>
</comment>
<name>A0A7X3S6Z2_9HYPH</name>
<dbReference type="EC" id="2.7.7.62" evidence="14"/>
<dbReference type="GO" id="GO:0008820">
    <property type="term" value="F:cobinamide phosphate guanylyltransferase activity"/>
    <property type="evidence" value="ECO:0007669"/>
    <property type="project" value="UniProtKB-UniRule"/>
</dbReference>
<evidence type="ECO:0000256" key="1">
    <source>
        <dbReference type="ARBA" id="ARBA00000312"/>
    </source>
</evidence>
<evidence type="ECO:0000256" key="2">
    <source>
        <dbReference type="ARBA" id="ARBA00000711"/>
    </source>
</evidence>
<feature type="binding site" evidence="16">
    <location>
        <begin position="55"/>
        <end position="58"/>
    </location>
    <ligand>
        <name>GTP</name>
        <dbReference type="ChEBI" id="CHEBI:37565"/>
    </ligand>
</feature>
<keyword evidence="9 14" id="KW-0808">Transferase</keyword>
<dbReference type="RefSeq" id="WP_160774543.1">
    <property type="nucleotide sequence ID" value="NZ_WUMV01000002.1"/>
</dbReference>
<dbReference type="Gene3D" id="3.40.50.300">
    <property type="entry name" value="P-loop containing nucleotide triphosphate hydrolases"/>
    <property type="match status" value="1"/>
</dbReference>
<keyword evidence="11 14" id="KW-0418">Kinase</keyword>
<comment type="pathway">
    <text evidence="5 14">Cofactor biosynthesis; adenosylcobalamin biosynthesis; adenosylcobalamin from cob(II)yrinate a,c-diamide: step 6/7.</text>
</comment>
<evidence type="ECO:0000256" key="10">
    <source>
        <dbReference type="ARBA" id="ARBA00022741"/>
    </source>
</evidence>
<evidence type="ECO:0000256" key="12">
    <source>
        <dbReference type="ARBA" id="ARBA00022840"/>
    </source>
</evidence>
<dbReference type="CDD" id="cd00544">
    <property type="entry name" value="CobU"/>
    <property type="match status" value="1"/>
</dbReference>
<evidence type="ECO:0000256" key="8">
    <source>
        <dbReference type="ARBA" id="ARBA00022573"/>
    </source>
</evidence>
<accession>A0A7X3S6Z2</accession>
<evidence type="ECO:0000256" key="9">
    <source>
        <dbReference type="ARBA" id="ARBA00022679"/>
    </source>
</evidence>
<evidence type="ECO:0000256" key="15">
    <source>
        <dbReference type="PIRSR" id="PIRSR006135-1"/>
    </source>
</evidence>
<keyword evidence="10 14" id="KW-0547">Nucleotide-binding</keyword>
<evidence type="ECO:0000256" key="3">
    <source>
        <dbReference type="ARBA" id="ARBA00001522"/>
    </source>
</evidence>
<dbReference type="EMBL" id="WUMV01000002">
    <property type="protein sequence ID" value="MXN64306.1"/>
    <property type="molecule type" value="Genomic_DNA"/>
</dbReference>
<organism evidence="17 18">
    <name type="scientific">Stappia sediminis</name>
    <dbReference type="NCBI Taxonomy" id="2692190"/>
    <lineage>
        <taxon>Bacteria</taxon>
        <taxon>Pseudomonadati</taxon>
        <taxon>Pseudomonadota</taxon>
        <taxon>Alphaproteobacteria</taxon>
        <taxon>Hyphomicrobiales</taxon>
        <taxon>Stappiaceae</taxon>
        <taxon>Stappia</taxon>
    </lineage>
</organism>
<evidence type="ECO:0000313" key="17">
    <source>
        <dbReference type="EMBL" id="MXN64306.1"/>
    </source>
</evidence>
<dbReference type="PIRSF" id="PIRSF006135">
    <property type="entry name" value="CobU"/>
    <property type="match status" value="1"/>
</dbReference>
<dbReference type="AlphaFoldDB" id="A0A7X3S6Z2"/>
<dbReference type="PANTHER" id="PTHR34848:SF1">
    <property type="entry name" value="BIFUNCTIONAL ADENOSYLCOBALAMIN BIOSYNTHESIS PROTEIN COBU"/>
    <property type="match status" value="1"/>
</dbReference>
<reference evidence="17 18" key="1">
    <citation type="submission" date="2019-12" db="EMBL/GenBank/DDBJ databases">
        <authorList>
            <person name="Li M."/>
        </authorList>
    </citation>
    <scope>NUCLEOTIDE SEQUENCE [LARGE SCALE GENOMIC DNA]</scope>
    <source>
        <strain evidence="17 18">GBMRC 2046</strain>
    </source>
</reference>
<comment type="caution">
    <text evidence="17">The sequence shown here is derived from an EMBL/GenBank/DDBJ whole genome shotgun (WGS) entry which is preliminary data.</text>
</comment>
<evidence type="ECO:0000256" key="5">
    <source>
        <dbReference type="ARBA" id="ARBA00004692"/>
    </source>
</evidence>
<evidence type="ECO:0000256" key="7">
    <source>
        <dbReference type="ARBA" id="ARBA00007490"/>
    </source>
</evidence>
<comment type="catalytic activity">
    <reaction evidence="2 14">
        <text>adenosylcob(III)inamide phosphate + GTP + H(+) = adenosylcob(III)inamide-GDP + diphosphate</text>
        <dbReference type="Rhea" id="RHEA:22712"/>
        <dbReference type="ChEBI" id="CHEBI:15378"/>
        <dbReference type="ChEBI" id="CHEBI:33019"/>
        <dbReference type="ChEBI" id="CHEBI:37565"/>
        <dbReference type="ChEBI" id="CHEBI:58502"/>
        <dbReference type="ChEBI" id="CHEBI:60487"/>
        <dbReference type="EC" id="2.7.7.62"/>
    </reaction>
</comment>
<dbReference type="EC" id="2.7.1.156" evidence="14"/>
<comment type="function">
    <text evidence="4 14">Catalyzes ATP-dependent phosphorylation of adenosylcobinamide and addition of GMP to adenosylcobinamide phosphate.</text>
</comment>
<dbReference type="PANTHER" id="PTHR34848">
    <property type="match status" value="1"/>
</dbReference>
<feature type="binding site" evidence="16">
    <location>
        <begin position="13"/>
        <end position="20"/>
    </location>
    <ligand>
        <name>GTP</name>
        <dbReference type="ChEBI" id="CHEBI:37565"/>
    </ligand>
</feature>
<dbReference type="Pfam" id="PF02283">
    <property type="entry name" value="CobU"/>
    <property type="match status" value="1"/>
</dbReference>
<dbReference type="SUPFAM" id="SSF52540">
    <property type="entry name" value="P-loop containing nucleoside triphosphate hydrolases"/>
    <property type="match status" value="1"/>
</dbReference>
<gene>
    <name evidence="17" type="primary">cobU</name>
    <name evidence="17" type="ORF">GR183_05275</name>
</gene>
<dbReference type="InterPro" id="IPR027417">
    <property type="entry name" value="P-loop_NTPase"/>
</dbReference>
<dbReference type="InterPro" id="IPR003203">
    <property type="entry name" value="CobU/CobP"/>
</dbReference>
<keyword evidence="17" id="KW-0548">Nucleotidyltransferase</keyword>
<comment type="catalytic activity">
    <reaction evidence="3">
        <text>adenosylcob(III)inamide + GTP = adenosylcob(III)inamide phosphate + GDP + H(+)</text>
        <dbReference type="Rhea" id="RHEA:15765"/>
        <dbReference type="ChEBI" id="CHEBI:2480"/>
        <dbReference type="ChEBI" id="CHEBI:15378"/>
        <dbReference type="ChEBI" id="CHEBI:37565"/>
        <dbReference type="ChEBI" id="CHEBI:58189"/>
        <dbReference type="ChEBI" id="CHEBI:58502"/>
        <dbReference type="EC" id="2.7.1.156"/>
    </reaction>
</comment>
<protein>
    <recommendedName>
        <fullName evidence="14">Bifunctional adenosylcobalamin biosynthesis protein</fullName>
        <ecNumber evidence="14">2.7.1.156</ecNumber>
        <ecNumber evidence="14">2.7.7.62</ecNumber>
    </recommendedName>
</protein>
<feature type="binding site" evidence="16">
    <location>
        <position position="66"/>
    </location>
    <ligand>
        <name>GTP</name>
        <dbReference type="ChEBI" id="CHEBI:37565"/>
    </ligand>
</feature>
<feature type="binding site" evidence="16">
    <location>
        <position position="88"/>
    </location>
    <ligand>
        <name>GTP</name>
        <dbReference type="ChEBI" id="CHEBI:37565"/>
    </ligand>
</feature>
<keyword evidence="13 14" id="KW-0342">GTP-binding</keyword>
<keyword evidence="18" id="KW-1185">Reference proteome</keyword>
<sequence>MSAARASTTLVIGGARSGKSAFAENLLKKSGLERIYVATCAVLDKEMEERIARHRDQRGGDWKTIEETRDIAGVLQREARQGSAVLVDCLTLWLSNLMFEEDDIEVETTKLLAALRKVGGPVVLVSNEVGAGIVPENALARRFRDAQGRLNRQIAEVANQVVLVAAGLPLLLKPNHNQPEIRL</sequence>
<dbReference type="GO" id="GO:0009236">
    <property type="term" value="P:cobalamin biosynthetic process"/>
    <property type="evidence" value="ECO:0007669"/>
    <property type="project" value="UniProtKB-UniRule"/>
</dbReference>
<dbReference type="GO" id="GO:0043752">
    <property type="term" value="F:adenosylcobinamide kinase activity"/>
    <property type="evidence" value="ECO:0007669"/>
    <property type="project" value="UniProtKB-EC"/>
</dbReference>
<dbReference type="GO" id="GO:0005525">
    <property type="term" value="F:GTP binding"/>
    <property type="evidence" value="ECO:0007669"/>
    <property type="project" value="UniProtKB-UniRule"/>
</dbReference>
<keyword evidence="8 14" id="KW-0169">Cobalamin biosynthesis</keyword>